<organism evidence="1 2">
    <name type="scientific">Ladona fulva</name>
    <name type="common">Scarce chaser dragonfly</name>
    <name type="synonym">Libellula fulva</name>
    <dbReference type="NCBI Taxonomy" id="123851"/>
    <lineage>
        <taxon>Eukaryota</taxon>
        <taxon>Metazoa</taxon>
        <taxon>Ecdysozoa</taxon>
        <taxon>Arthropoda</taxon>
        <taxon>Hexapoda</taxon>
        <taxon>Insecta</taxon>
        <taxon>Pterygota</taxon>
        <taxon>Palaeoptera</taxon>
        <taxon>Odonata</taxon>
        <taxon>Epiprocta</taxon>
        <taxon>Anisoptera</taxon>
        <taxon>Libelluloidea</taxon>
        <taxon>Libellulidae</taxon>
        <taxon>Ladona</taxon>
    </lineage>
</organism>
<sequence length="281" mass="32149">MFLHTPNLLVSNSCCDACISKNIDLGDRCGIRERVYSSDDPVRDFIGYIESLGSKHFRSITCIAHNAKEYDVNFILRSIMENTLWKPEVIMNGSRILSIIFPGLRFIDSLNFLPMALSKLPQSLGLQDSMVKGFSLISLTPRRIDTYTGTTIHRSHSRARDERCRYHVKGKGCFSEMAWRNIKKRLCLFHGGGNCAQDVRILRLACLRFREIFLVSTGVDPFREAVTIAGACMKVFRRNFLKPETITIIPSGGYRMADRQSRKALLWLRWEERKRGISSFG</sequence>
<dbReference type="InterPro" id="IPR036397">
    <property type="entry name" value="RNaseH_sf"/>
</dbReference>
<dbReference type="SUPFAM" id="SSF53098">
    <property type="entry name" value="Ribonuclease H-like"/>
    <property type="match status" value="1"/>
</dbReference>
<gene>
    <name evidence="1" type="ORF">J437_LFUL002616</name>
</gene>
<dbReference type="EMBL" id="KZ308138">
    <property type="protein sequence ID" value="KAG8222623.1"/>
    <property type="molecule type" value="Genomic_DNA"/>
</dbReference>
<evidence type="ECO:0000313" key="2">
    <source>
        <dbReference type="Proteomes" id="UP000792457"/>
    </source>
</evidence>
<reference evidence="1" key="1">
    <citation type="submission" date="2013-04" db="EMBL/GenBank/DDBJ databases">
        <authorList>
            <person name="Qu J."/>
            <person name="Murali S.C."/>
            <person name="Bandaranaike D."/>
            <person name="Bellair M."/>
            <person name="Blankenburg K."/>
            <person name="Chao H."/>
            <person name="Dinh H."/>
            <person name="Doddapaneni H."/>
            <person name="Downs B."/>
            <person name="Dugan-Rocha S."/>
            <person name="Elkadiri S."/>
            <person name="Gnanaolivu R.D."/>
            <person name="Hernandez B."/>
            <person name="Javaid M."/>
            <person name="Jayaseelan J.C."/>
            <person name="Lee S."/>
            <person name="Li M."/>
            <person name="Ming W."/>
            <person name="Munidasa M."/>
            <person name="Muniz J."/>
            <person name="Nguyen L."/>
            <person name="Ongeri F."/>
            <person name="Osuji N."/>
            <person name="Pu L.-L."/>
            <person name="Puazo M."/>
            <person name="Qu C."/>
            <person name="Quiroz J."/>
            <person name="Raj R."/>
            <person name="Weissenberger G."/>
            <person name="Xin Y."/>
            <person name="Zou X."/>
            <person name="Han Y."/>
            <person name="Richards S."/>
            <person name="Worley K."/>
            <person name="Muzny D."/>
            <person name="Gibbs R."/>
        </authorList>
    </citation>
    <scope>NUCLEOTIDE SEQUENCE</scope>
    <source>
        <strain evidence="1">Sampled in the wild</strain>
    </source>
</reference>
<dbReference type="AlphaFoldDB" id="A0A8K0JUC6"/>
<dbReference type="PANTHER" id="PTHR33568:SF3">
    <property type="entry name" value="DNA-DIRECTED DNA POLYMERASE"/>
    <property type="match status" value="1"/>
</dbReference>
<comment type="caution">
    <text evidence="1">The sequence shown here is derived from an EMBL/GenBank/DDBJ whole genome shotgun (WGS) entry which is preliminary data.</text>
</comment>
<evidence type="ECO:0000313" key="1">
    <source>
        <dbReference type="EMBL" id="KAG8222623.1"/>
    </source>
</evidence>
<dbReference type="Gene3D" id="3.30.420.10">
    <property type="entry name" value="Ribonuclease H-like superfamily/Ribonuclease H"/>
    <property type="match status" value="1"/>
</dbReference>
<evidence type="ECO:0008006" key="3">
    <source>
        <dbReference type="Google" id="ProtNLM"/>
    </source>
</evidence>
<protein>
    <recommendedName>
        <fullName evidence="3">DNA-directed DNA polymerase</fullName>
    </recommendedName>
</protein>
<dbReference type="GO" id="GO:0003676">
    <property type="term" value="F:nucleic acid binding"/>
    <property type="evidence" value="ECO:0007669"/>
    <property type="project" value="InterPro"/>
</dbReference>
<name>A0A8K0JUC6_LADFU</name>
<dbReference type="OrthoDB" id="5871067at2759"/>
<proteinExistence type="predicted"/>
<reference evidence="1" key="2">
    <citation type="submission" date="2017-10" db="EMBL/GenBank/DDBJ databases">
        <title>Ladona fulva Genome sequencing and assembly.</title>
        <authorList>
            <person name="Murali S."/>
            <person name="Richards S."/>
            <person name="Bandaranaike D."/>
            <person name="Bellair M."/>
            <person name="Blankenburg K."/>
            <person name="Chao H."/>
            <person name="Dinh H."/>
            <person name="Doddapaneni H."/>
            <person name="Dugan-Rocha S."/>
            <person name="Elkadiri S."/>
            <person name="Gnanaolivu R."/>
            <person name="Hernandez B."/>
            <person name="Skinner E."/>
            <person name="Javaid M."/>
            <person name="Lee S."/>
            <person name="Li M."/>
            <person name="Ming W."/>
            <person name="Munidasa M."/>
            <person name="Muniz J."/>
            <person name="Nguyen L."/>
            <person name="Hughes D."/>
            <person name="Osuji N."/>
            <person name="Pu L.-L."/>
            <person name="Puazo M."/>
            <person name="Qu C."/>
            <person name="Quiroz J."/>
            <person name="Raj R."/>
            <person name="Weissenberger G."/>
            <person name="Xin Y."/>
            <person name="Zou X."/>
            <person name="Han Y."/>
            <person name="Worley K."/>
            <person name="Muzny D."/>
            <person name="Gibbs R."/>
        </authorList>
    </citation>
    <scope>NUCLEOTIDE SEQUENCE</scope>
    <source>
        <strain evidence="1">Sampled in the wild</strain>
    </source>
</reference>
<dbReference type="PANTHER" id="PTHR33568">
    <property type="entry name" value="DNA POLYMERASE"/>
    <property type="match status" value="1"/>
</dbReference>
<accession>A0A8K0JUC6</accession>
<dbReference type="Proteomes" id="UP000792457">
    <property type="component" value="Unassembled WGS sequence"/>
</dbReference>
<dbReference type="InterPro" id="IPR012337">
    <property type="entry name" value="RNaseH-like_sf"/>
</dbReference>
<keyword evidence="2" id="KW-1185">Reference proteome</keyword>